<feature type="region of interest" description="Disordered" evidence="1">
    <location>
        <begin position="289"/>
        <end position="311"/>
    </location>
</feature>
<feature type="compositionally biased region" description="Basic and acidic residues" evidence="1">
    <location>
        <begin position="68"/>
        <end position="80"/>
    </location>
</feature>
<dbReference type="EMBL" id="NEVH01006736">
    <property type="protein sequence ID" value="PNF36726.1"/>
    <property type="molecule type" value="Genomic_DNA"/>
</dbReference>
<dbReference type="STRING" id="105785.A0A2J7R7E0"/>
<sequence>MGRKLESLRRGDSRESLNVTPSTPPPPPHPTTSSGETVRKRSPWRIGRSASESLSPPPCRSTAINDTESTRRRALSDVTEHSPSPLKSFFIRMGSTGMLNGSKHHTPPSCSPKERAMPYNPDLPGGKVLFKSCSTSQLSTSYVKGEDPADGLDLSLQCIKKRVPSVEADPSYVPTKTRSCDNIASLGTNTTQPSTAPSIGGNRRANFPYAFLRSKLSVLPEENGGSVVNQQSRRRVSNKESFPEHRRRKDNPDVKSIRRYNYSFPQSFTAVPYQSSIGEEYPLVQKSGQPSYYVSSNESGYDSDGPRHGEESICKVGSSEKCLNTTLDQDGDTEHSGQDTAHRNSSGAVELGSISTKSTEVQNESPEVIDNYRRLPGASSLTSLHDRHNRDLYRRRFILVRIAKTKGADLLGIHLVQQTQPIDTNRNPSAVRFYISKLDPESLAARYDLTLSCLVLSSDV</sequence>
<accession>A0A2J7R7E0</accession>
<keyword evidence="3" id="KW-1185">Reference proteome</keyword>
<dbReference type="InParanoid" id="A0A2J7R7E0"/>
<feature type="compositionally biased region" description="Basic and acidic residues" evidence="1">
    <location>
        <begin position="332"/>
        <end position="342"/>
    </location>
</feature>
<dbReference type="AlphaFoldDB" id="A0A2J7R7E0"/>
<reference evidence="2 3" key="1">
    <citation type="submission" date="2017-12" db="EMBL/GenBank/DDBJ databases">
        <title>Hemimetabolous genomes reveal molecular basis of termite eusociality.</title>
        <authorList>
            <person name="Harrison M.C."/>
            <person name="Jongepier E."/>
            <person name="Robertson H.M."/>
            <person name="Arning N."/>
            <person name="Bitard-Feildel T."/>
            <person name="Chao H."/>
            <person name="Childers C.P."/>
            <person name="Dinh H."/>
            <person name="Doddapaneni H."/>
            <person name="Dugan S."/>
            <person name="Gowin J."/>
            <person name="Greiner C."/>
            <person name="Han Y."/>
            <person name="Hu H."/>
            <person name="Hughes D.S.T."/>
            <person name="Huylmans A.-K."/>
            <person name="Kemena C."/>
            <person name="Kremer L.P.M."/>
            <person name="Lee S.L."/>
            <person name="Lopez-Ezquerra A."/>
            <person name="Mallet L."/>
            <person name="Monroy-Kuhn J.M."/>
            <person name="Moser A."/>
            <person name="Murali S.C."/>
            <person name="Muzny D.M."/>
            <person name="Otani S."/>
            <person name="Piulachs M.-D."/>
            <person name="Poelchau M."/>
            <person name="Qu J."/>
            <person name="Schaub F."/>
            <person name="Wada-Katsumata A."/>
            <person name="Worley K.C."/>
            <person name="Xie Q."/>
            <person name="Ylla G."/>
            <person name="Poulsen M."/>
            <person name="Gibbs R.A."/>
            <person name="Schal C."/>
            <person name="Richards S."/>
            <person name="Belles X."/>
            <person name="Korb J."/>
            <person name="Bornberg-Bauer E."/>
        </authorList>
    </citation>
    <scope>NUCLEOTIDE SEQUENCE [LARGE SCALE GENOMIC DNA]</scope>
    <source>
        <tissue evidence="2">Whole body</tissue>
    </source>
</reference>
<feature type="compositionally biased region" description="Basic and acidic residues" evidence="1">
    <location>
        <begin position="1"/>
        <end position="15"/>
    </location>
</feature>
<organism evidence="2 3">
    <name type="scientific">Cryptotermes secundus</name>
    <dbReference type="NCBI Taxonomy" id="105785"/>
    <lineage>
        <taxon>Eukaryota</taxon>
        <taxon>Metazoa</taxon>
        <taxon>Ecdysozoa</taxon>
        <taxon>Arthropoda</taxon>
        <taxon>Hexapoda</taxon>
        <taxon>Insecta</taxon>
        <taxon>Pterygota</taxon>
        <taxon>Neoptera</taxon>
        <taxon>Polyneoptera</taxon>
        <taxon>Dictyoptera</taxon>
        <taxon>Blattodea</taxon>
        <taxon>Blattoidea</taxon>
        <taxon>Termitoidae</taxon>
        <taxon>Kalotermitidae</taxon>
        <taxon>Cryptotermitinae</taxon>
        <taxon>Cryptotermes</taxon>
    </lineage>
</organism>
<evidence type="ECO:0000313" key="3">
    <source>
        <dbReference type="Proteomes" id="UP000235965"/>
    </source>
</evidence>
<protein>
    <submittedName>
        <fullName evidence="2">Uncharacterized protein</fullName>
    </submittedName>
</protein>
<gene>
    <name evidence="2" type="ORF">B7P43_G12356</name>
</gene>
<feature type="region of interest" description="Disordered" evidence="1">
    <location>
        <begin position="1"/>
        <end position="117"/>
    </location>
</feature>
<evidence type="ECO:0000256" key="1">
    <source>
        <dbReference type="SAM" id="MobiDB-lite"/>
    </source>
</evidence>
<dbReference type="Proteomes" id="UP000235965">
    <property type="component" value="Unassembled WGS sequence"/>
</dbReference>
<feature type="compositionally biased region" description="Polar residues" evidence="1">
    <location>
        <begin position="343"/>
        <end position="361"/>
    </location>
</feature>
<comment type="caution">
    <text evidence="2">The sequence shown here is derived from an EMBL/GenBank/DDBJ whole genome shotgun (WGS) entry which is preliminary data.</text>
</comment>
<feature type="region of interest" description="Disordered" evidence="1">
    <location>
        <begin position="222"/>
        <end position="258"/>
    </location>
</feature>
<feature type="compositionally biased region" description="Polar residues" evidence="1">
    <location>
        <begin position="289"/>
        <end position="300"/>
    </location>
</feature>
<dbReference type="OrthoDB" id="6022711at2759"/>
<feature type="compositionally biased region" description="Basic and acidic residues" evidence="1">
    <location>
        <begin position="237"/>
        <end position="256"/>
    </location>
</feature>
<proteinExistence type="predicted"/>
<evidence type="ECO:0000313" key="2">
    <source>
        <dbReference type="EMBL" id="PNF36726.1"/>
    </source>
</evidence>
<name>A0A2J7R7E0_9NEOP</name>
<feature type="region of interest" description="Disordered" evidence="1">
    <location>
        <begin position="325"/>
        <end position="361"/>
    </location>
</feature>